<evidence type="ECO:0000256" key="3">
    <source>
        <dbReference type="ARBA" id="ARBA00012438"/>
    </source>
</evidence>
<dbReference type="Gene3D" id="3.30.565.10">
    <property type="entry name" value="Histidine kinase-like ATPase, C-terminal domain"/>
    <property type="match status" value="1"/>
</dbReference>
<dbReference type="GO" id="GO:0004721">
    <property type="term" value="F:phosphoprotein phosphatase activity"/>
    <property type="evidence" value="ECO:0007669"/>
    <property type="project" value="TreeGrafter"/>
</dbReference>
<evidence type="ECO:0000256" key="5">
    <source>
        <dbReference type="ARBA" id="ARBA00022679"/>
    </source>
</evidence>
<keyword evidence="5" id="KW-0808">Transferase</keyword>
<dbReference type="FunFam" id="1.10.287.130:FF:000001">
    <property type="entry name" value="Two-component sensor histidine kinase"/>
    <property type="match status" value="1"/>
</dbReference>
<dbReference type="PROSITE" id="PS50109">
    <property type="entry name" value="HIS_KIN"/>
    <property type="match status" value="1"/>
</dbReference>
<proteinExistence type="predicted"/>
<dbReference type="SUPFAM" id="SSF47384">
    <property type="entry name" value="Homodimeric domain of signal transducing histidine kinase"/>
    <property type="match status" value="1"/>
</dbReference>
<dbReference type="GO" id="GO:0000155">
    <property type="term" value="F:phosphorelay sensor kinase activity"/>
    <property type="evidence" value="ECO:0007669"/>
    <property type="project" value="InterPro"/>
</dbReference>
<dbReference type="Gene3D" id="1.10.287.130">
    <property type="match status" value="1"/>
</dbReference>
<dbReference type="SUPFAM" id="SSF55874">
    <property type="entry name" value="ATPase domain of HSP90 chaperone/DNA topoisomerase II/histidine kinase"/>
    <property type="match status" value="1"/>
</dbReference>
<comment type="catalytic activity">
    <reaction evidence="1">
        <text>ATP + protein L-histidine = ADP + protein N-phospho-L-histidine.</text>
        <dbReference type="EC" id="2.7.13.3"/>
    </reaction>
</comment>
<accession>A0A227KRP7</accession>
<dbReference type="PROSITE" id="PS50112">
    <property type="entry name" value="PAS"/>
    <property type="match status" value="1"/>
</dbReference>
<evidence type="ECO:0000256" key="7">
    <source>
        <dbReference type="ARBA" id="ARBA00023012"/>
    </source>
</evidence>
<evidence type="ECO:0000313" key="13">
    <source>
        <dbReference type="Proteomes" id="UP000214610"/>
    </source>
</evidence>
<dbReference type="InterPro" id="IPR003594">
    <property type="entry name" value="HATPase_dom"/>
</dbReference>
<evidence type="ECO:0000256" key="2">
    <source>
        <dbReference type="ARBA" id="ARBA00004429"/>
    </source>
</evidence>
<dbReference type="SMART" id="SM00388">
    <property type="entry name" value="HisKA"/>
    <property type="match status" value="1"/>
</dbReference>
<dbReference type="EC" id="2.7.13.3" evidence="3"/>
<dbReference type="InterPro" id="IPR004358">
    <property type="entry name" value="Sig_transdc_His_kin-like_C"/>
</dbReference>
<dbReference type="PANTHER" id="PTHR45453:SF1">
    <property type="entry name" value="PHOSPHATE REGULON SENSOR PROTEIN PHOR"/>
    <property type="match status" value="1"/>
</dbReference>
<evidence type="ECO:0000256" key="6">
    <source>
        <dbReference type="ARBA" id="ARBA00022777"/>
    </source>
</evidence>
<organism evidence="12 13">
    <name type="scientific">Turicimonas muris</name>
    <dbReference type="NCBI Taxonomy" id="1796652"/>
    <lineage>
        <taxon>Bacteria</taxon>
        <taxon>Pseudomonadati</taxon>
        <taxon>Pseudomonadota</taxon>
        <taxon>Betaproteobacteria</taxon>
        <taxon>Burkholderiales</taxon>
        <taxon>Sutterellaceae</taxon>
        <taxon>Turicimonas</taxon>
    </lineage>
</organism>
<dbReference type="Pfam" id="PF02518">
    <property type="entry name" value="HATPase_c"/>
    <property type="match status" value="1"/>
</dbReference>
<feature type="transmembrane region" description="Helical" evidence="9">
    <location>
        <begin position="40"/>
        <end position="61"/>
    </location>
</feature>
<dbReference type="GO" id="GO:0005886">
    <property type="term" value="C:plasma membrane"/>
    <property type="evidence" value="ECO:0007669"/>
    <property type="project" value="UniProtKB-SubCell"/>
</dbReference>
<comment type="caution">
    <text evidence="12">The sequence shown here is derived from an EMBL/GenBank/DDBJ whole genome shotgun (WGS) entry which is preliminary data.</text>
</comment>
<dbReference type="Proteomes" id="UP000214610">
    <property type="component" value="Unassembled WGS sequence"/>
</dbReference>
<dbReference type="CDD" id="cd00082">
    <property type="entry name" value="HisKA"/>
    <property type="match status" value="1"/>
</dbReference>
<evidence type="ECO:0000259" key="10">
    <source>
        <dbReference type="PROSITE" id="PS50109"/>
    </source>
</evidence>
<dbReference type="Gene3D" id="3.30.450.20">
    <property type="entry name" value="PAS domain"/>
    <property type="match status" value="1"/>
</dbReference>
<dbReference type="CDD" id="cd00075">
    <property type="entry name" value="HATPase"/>
    <property type="match status" value="1"/>
</dbReference>
<dbReference type="InterPro" id="IPR036097">
    <property type="entry name" value="HisK_dim/P_sf"/>
</dbReference>
<evidence type="ECO:0000256" key="4">
    <source>
        <dbReference type="ARBA" id="ARBA00022553"/>
    </source>
</evidence>
<keyword evidence="9" id="KW-0812">Transmembrane</keyword>
<dbReference type="AlphaFoldDB" id="A0A227KRP7"/>
<dbReference type="InterPro" id="IPR000014">
    <property type="entry name" value="PAS"/>
</dbReference>
<protein>
    <recommendedName>
        <fullName evidence="3">histidine kinase</fullName>
        <ecNumber evidence="3">2.7.13.3</ecNumber>
    </recommendedName>
</protein>
<evidence type="ECO:0000256" key="9">
    <source>
        <dbReference type="SAM" id="Phobius"/>
    </source>
</evidence>
<sequence>MAKKEDLKMPSPNPSFSVPLPTTVKVRVEEQMIQKDFRGYLTRAITWTALMPLFMLAFMHLNQIQRENEENDVRQIAVMEQLGRQLSNEIETIRSFLDSSLDSLSIHLQNPKSYFKEWAQTRVTRQTSFNSLFLIPTQEGFSDKTINLHESENLGPGDERLFHLLSQKFRHAASNFEFYKYTEGTQPQYCFGSPVKEERLLKGYWLTTCVSEKYFSEVFEHIIGLEPFSIQLLDSSGQSFFQKPIKRENFSFSPLGGKDFYEEVHEKIKNSPAVWRTDKKRNEAQVITAMKVSPGDLLLAVGQPLAIRDRQLLSSLTTSGIFLLVAILAAFVVGTVLGRQLNEAVHKLIEQFSAFEKTGKISKMDDVFKETAPLELQLLSTKFEEMAATVLMSQKRLESVNEALSEQVEKRTASLNQRKEELKSLQLLLAPLEDSVDVVIAKTINRFKDIFTIPTLFFSKEMLGNSVFQYISVKANDGSRLGYLYFDCGDGNPSSFASGPLLRLAHSIAIVMDNQEMYSSLKTSASRFTALMESMTEGVILVGKTGSLLYGNKAARGLLGLMPKQEVPNFEELFSSLFRSSELGEEGFDKQEERPRRYSSTTDSDFFIETSAFNVPGFYGFSGRRRGLLIRDISQDIAMERMKKNLVSMVAHELKTPVTTMRLQVETLQRQLVQRDTEFSHELLSEMLEESSRLQRLVEDWLDMSRIEAGSIVLRPKIYSIRRLLDQAIGAVRQHYPELKITTQIQEGAEFLKADKDRLIQVFINIFGNAARYRSKLEPVCRVTVRLVKDEIEIAFQDNGIGVKENYLSKIFDSFYQVEMGSDRKVGGTGLGLAICRGIMTAHGGRIWAERNKETGTTFKLRLAV</sequence>
<dbReference type="EMBL" id="NHMP01000002">
    <property type="protein sequence ID" value="OXE50285.1"/>
    <property type="molecule type" value="Genomic_DNA"/>
</dbReference>
<dbReference type="RefSeq" id="WP_084081507.1">
    <property type="nucleotide sequence ID" value="NZ_CAQDVV010000004.1"/>
</dbReference>
<gene>
    <name evidence="12" type="ORF">ADH67_04660</name>
</gene>
<feature type="domain" description="Histidine kinase" evidence="10">
    <location>
        <begin position="649"/>
        <end position="865"/>
    </location>
</feature>
<keyword evidence="4" id="KW-0597">Phosphoprotein</keyword>
<feature type="transmembrane region" description="Helical" evidence="9">
    <location>
        <begin position="312"/>
        <end position="337"/>
    </location>
</feature>
<evidence type="ECO:0000256" key="8">
    <source>
        <dbReference type="ARBA" id="ARBA00023136"/>
    </source>
</evidence>
<dbReference type="PANTHER" id="PTHR45453">
    <property type="entry name" value="PHOSPHATE REGULON SENSOR PROTEIN PHOR"/>
    <property type="match status" value="1"/>
</dbReference>
<name>A0A227KRP7_9BURK</name>
<dbReference type="SMART" id="SM00387">
    <property type="entry name" value="HATPase_c"/>
    <property type="match status" value="1"/>
</dbReference>
<evidence type="ECO:0000259" key="11">
    <source>
        <dbReference type="PROSITE" id="PS50112"/>
    </source>
</evidence>
<dbReference type="InterPro" id="IPR003661">
    <property type="entry name" value="HisK_dim/P_dom"/>
</dbReference>
<keyword evidence="6" id="KW-0418">Kinase</keyword>
<keyword evidence="9" id="KW-1133">Transmembrane helix</keyword>
<dbReference type="InterPro" id="IPR005467">
    <property type="entry name" value="His_kinase_dom"/>
</dbReference>
<keyword evidence="8 9" id="KW-0472">Membrane</keyword>
<dbReference type="InterPro" id="IPR036890">
    <property type="entry name" value="HATPase_C_sf"/>
</dbReference>
<keyword evidence="13" id="KW-1185">Reference proteome</keyword>
<dbReference type="InterPro" id="IPR050351">
    <property type="entry name" value="BphY/WalK/GraS-like"/>
</dbReference>
<comment type="subcellular location">
    <subcellularLocation>
        <location evidence="2">Cell inner membrane</location>
        <topology evidence="2">Multi-pass membrane protein</topology>
    </subcellularLocation>
</comment>
<evidence type="ECO:0000313" key="12">
    <source>
        <dbReference type="EMBL" id="OXE50285.1"/>
    </source>
</evidence>
<evidence type="ECO:0000256" key="1">
    <source>
        <dbReference type="ARBA" id="ARBA00000085"/>
    </source>
</evidence>
<dbReference type="Pfam" id="PF00512">
    <property type="entry name" value="HisKA"/>
    <property type="match status" value="1"/>
</dbReference>
<dbReference type="PRINTS" id="PR00344">
    <property type="entry name" value="BCTRLSENSOR"/>
</dbReference>
<feature type="domain" description="PAS" evidence="11">
    <location>
        <begin position="524"/>
        <end position="565"/>
    </location>
</feature>
<dbReference type="GO" id="GO:0016036">
    <property type="term" value="P:cellular response to phosphate starvation"/>
    <property type="evidence" value="ECO:0007669"/>
    <property type="project" value="TreeGrafter"/>
</dbReference>
<keyword evidence="7" id="KW-0902">Two-component regulatory system</keyword>
<reference evidence="13" key="1">
    <citation type="submission" date="2017-05" db="EMBL/GenBank/DDBJ databases">
        <title>Improved OligoMM genomes.</title>
        <authorList>
            <person name="Garzetti D."/>
        </authorList>
    </citation>
    <scope>NUCLEOTIDE SEQUENCE [LARGE SCALE GENOMIC DNA]</scope>
    <source>
        <strain evidence="13">YL45</strain>
    </source>
</reference>
<dbReference type="FunFam" id="3.30.565.10:FF:000006">
    <property type="entry name" value="Sensor histidine kinase WalK"/>
    <property type="match status" value="1"/>
</dbReference>